<accession>A0A2P2PGC6</accession>
<proteinExistence type="predicted"/>
<evidence type="ECO:0000313" key="1">
    <source>
        <dbReference type="EMBL" id="MBX53719.1"/>
    </source>
</evidence>
<dbReference type="AlphaFoldDB" id="A0A2P2PGC6"/>
<name>A0A2P2PGC6_RHIMU</name>
<protein>
    <submittedName>
        <fullName evidence="1">Uncharacterized protein</fullName>
    </submittedName>
</protein>
<reference evidence="1" key="1">
    <citation type="submission" date="2018-02" db="EMBL/GenBank/DDBJ databases">
        <title>Rhizophora mucronata_Transcriptome.</title>
        <authorList>
            <person name="Meera S.P."/>
            <person name="Sreeshan A."/>
            <person name="Augustine A."/>
        </authorList>
    </citation>
    <scope>NUCLEOTIDE SEQUENCE</scope>
    <source>
        <tissue evidence="1">Leaf</tissue>
    </source>
</reference>
<sequence>MIDKIEIMFLSTNTSLLSHTPYT</sequence>
<organism evidence="1">
    <name type="scientific">Rhizophora mucronata</name>
    <name type="common">Asiatic mangrove</name>
    <dbReference type="NCBI Taxonomy" id="61149"/>
    <lineage>
        <taxon>Eukaryota</taxon>
        <taxon>Viridiplantae</taxon>
        <taxon>Streptophyta</taxon>
        <taxon>Embryophyta</taxon>
        <taxon>Tracheophyta</taxon>
        <taxon>Spermatophyta</taxon>
        <taxon>Magnoliopsida</taxon>
        <taxon>eudicotyledons</taxon>
        <taxon>Gunneridae</taxon>
        <taxon>Pentapetalae</taxon>
        <taxon>rosids</taxon>
        <taxon>fabids</taxon>
        <taxon>Malpighiales</taxon>
        <taxon>Rhizophoraceae</taxon>
        <taxon>Rhizophora</taxon>
    </lineage>
</organism>
<dbReference type="EMBL" id="GGEC01073235">
    <property type="protein sequence ID" value="MBX53719.1"/>
    <property type="molecule type" value="Transcribed_RNA"/>
</dbReference>